<sequence>MSYTEIHGMDSAWSNRYKAKIDHVSPPSKRHTFERFDSCFLGVSLRN</sequence>
<organism evidence="1">
    <name type="scientific">Candidatus Kentrum sp. TC</name>
    <dbReference type="NCBI Taxonomy" id="2126339"/>
    <lineage>
        <taxon>Bacteria</taxon>
        <taxon>Pseudomonadati</taxon>
        <taxon>Pseudomonadota</taxon>
        <taxon>Gammaproteobacteria</taxon>
        <taxon>Candidatus Kentrum</taxon>
    </lineage>
</organism>
<gene>
    <name evidence="1" type="ORF">BECKTC1821D_GA0114238_101054</name>
</gene>
<dbReference type="EMBL" id="CAADFS010000010">
    <property type="protein sequence ID" value="VFK41519.1"/>
    <property type="molecule type" value="Genomic_DNA"/>
</dbReference>
<proteinExistence type="predicted"/>
<evidence type="ECO:0000313" key="1">
    <source>
        <dbReference type="EMBL" id="VFK41519.1"/>
    </source>
</evidence>
<name>A0A450YJ40_9GAMM</name>
<reference evidence="1" key="1">
    <citation type="submission" date="2019-02" db="EMBL/GenBank/DDBJ databases">
        <authorList>
            <person name="Gruber-Vodicka R. H."/>
            <person name="Seah K. B. B."/>
        </authorList>
    </citation>
    <scope>NUCLEOTIDE SEQUENCE</scope>
    <source>
        <strain evidence="1">BECK_BZ123</strain>
    </source>
</reference>
<protein>
    <submittedName>
        <fullName evidence="1">Uncharacterized protein</fullName>
    </submittedName>
</protein>
<accession>A0A450YJ40</accession>
<dbReference type="AlphaFoldDB" id="A0A450YJ40"/>